<protein>
    <submittedName>
        <fullName evidence="7">Uncharacterized protein</fullName>
    </submittedName>
</protein>
<dbReference type="AlphaFoldDB" id="A0A8C3MQC3"/>
<dbReference type="SMART" id="SM00355">
    <property type="entry name" value="ZnF_C2H2"/>
    <property type="match status" value="3"/>
</dbReference>
<dbReference type="Ensembl" id="ENSCPVT00000007045.2">
    <property type="protein sequence ID" value="ENSCPVP00000006785.1"/>
    <property type="gene ID" value="ENSCPVG00000004987.2"/>
</dbReference>
<dbReference type="GO" id="GO:0005634">
    <property type="term" value="C:nucleus"/>
    <property type="evidence" value="ECO:0007669"/>
    <property type="project" value="UniProtKB-SubCell"/>
</dbReference>
<dbReference type="Gene3D" id="3.30.160.60">
    <property type="entry name" value="Classic Zinc Finger"/>
    <property type="match status" value="1"/>
</dbReference>
<evidence type="ECO:0000313" key="7">
    <source>
        <dbReference type="Ensembl" id="ENSCPVP00000006785.1"/>
    </source>
</evidence>
<dbReference type="GO" id="GO:0000978">
    <property type="term" value="F:RNA polymerase II cis-regulatory region sequence-specific DNA binding"/>
    <property type="evidence" value="ECO:0007669"/>
    <property type="project" value="TreeGrafter"/>
</dbReference>
<dbReference type="SUPFAM" id="SSF54695">
    <property type="entry name" value="POZ domain"/>
    <property type="match status" value="1"/>
</dbReference>
<evidence type="ECO:0000256" key="3">
    <source>
        <dbReference type="ARBA" id="ARBA00022737"/>
    </source>
</evidence>
<dbReference type="InterPro" id="IPR000210">
    <property type="entry name" value="BTB/POZ_dom"/>
</dbReference>
<keyword evidence="6" id="KW-0539">Nucleus</keyword>
<evidence type="ECO:0000256" key="2">
    <source>
        <dbReference type="ARBA" id="ARBA00022723"/>
    </source>
</evidence>
<dbReference type="PANTHER" id="PTHR46105:SF15">
    <property type="entry name" value="ZINC FINGER AND BTB DOMAIN-CONTAINING PROTEIN 43"/>
    <property type="match status" value="1"/>
</dbReference>
<organism evidence="7 8">
    <name type="scientific">Geospiza parvula</name>
    <name type="common">Small tree-finch</name>
    <name type="synonym">Camarhynchus parvulus</name>
    <dbReference type="NCBI Taxonomy" id="87175"/>
    <lineage>
        <taxon>Eukaryota</taxon>
        <taxon>Metazoa</taxon>
        <taxon>Chordata</taxon>
        <taxon>Craniata</taxon>
        <taxon>Vertebrata</taxon>
        <taxon>Euteleostomi</taxon>
        <taxon>Archelosauria</taxon>
        <taxon>Archosauria</taxon>
        <taxon>Dinosauria</taxon>
        <taxon>Saurischia</taxon>
        <taxon>Theropoda</taxon>
        <taxon>Coelurosauria</taxon>
        <taxon>Aves</taxon>
        <taxon>Neognathae</taxon>
        <taxon>Neoaves</taxon>
        <taxon>Telluraves</taxon>
        <taxon>Australaves</taxon>
        <taxon>Passeriformes</taxon>
        <taxon>Thraupidae</taxon>
        <taxon>Camarhynchus</taxon>
    </lineage>
</organism>
<sequence>YFLFTDTHHLNKMEGNDCLPNFENKRQNCIQKMKGCFFSWFGMKFIFDILFRLGSKNQCRKCLLFSENVFSEVFENILLSTYTGRLVMPVPEIVSYLTAASFLQMWPVVDECMEVLEGNPTVLCQKMNHGSDHQYPSSSSYNDLIETFELGSGGQTEFHKVQELRDGENEEESSKDELSCQLTEHEYLPSNSSTEHDRLCTGMTSQDGEEGTSSCMEEFFSERADGNLRAYRQDLMMAAGYGESIDMAAGIKEEKSLTGFSHADKLYLCQCGKSFTYKSQRDRHMSMHRGLRPYGCGVCDKKFKMKHHLVGHMKIHMRRKPCKCNICGKRFMWWDSFRWHVTSCTKSYQLLKDHGRHSGLAPCRNCDLSRFCSPSDRRRGYVALDGAFISGLSPQREGGREKAASVFAPGT</sequence>
<reference evidence="7" key="2">
    <citation type="submission" date="2025-08" db="UniProtKB">
        <authorList>
            <consortium name="Ensembl"/>
        </authorList>
    </citation>
    <scope>IDENTIFICATION</scope>
</reference>
<dbReference type="FunFam" id="3.30.160.60:FF:000145">
    <property type="entry name" value="Zinc finger protein 574"/>
    <property type="match status" value="1"/>
</dbReference>
<dbReference type="PANTHER" id="PTHR46105">
    <property type="entry name" value="AGAP004733-PA"/>
    <property type="match status" value="1"/>
</dbReference>
<dbReference type="Proteomes" id="UP000694382">
    <property type="component" value="Chromosome 1"/>
</dbReference>
<keyword evidence="4" id="KW-0863">Zinc-finger</keyword>
<dbReference type="Gene3D" id="3.30.710.10">
    <property type="entry name" value="Potassium Channel Kv1.1, Chain A"/>
    <property type="match status" value="1"/>
</dbReference>
<evidence type="ECO:0000256" key="1">
    <source>
        <dbReference type="ARBA" id="ARBA00004123"/>
    </source>
</evidence>
<evidence type="ECO:0000256" key="5">
    <source>
        <dbReference type="ARBA" id="ARBA00022833"/>
    </source>
</evidence>
<dbReference type="GO" id="GO:0000981">
    <property type="term" value="F:DNA-binding transcription factor activity, RNA polymerase II-specific"/>
    <property type="evidence" value="ECO:0007669"/>
    <property type="project" value="TreeGrafter"/>
</dbReference>
<keyword evidence="3" id="KW-0677">Repeat</keyword>
<dbReference type="Pfam" id="PF00651">
    <property type="entry name" value="BTB"/>
    <property type="match status" value="1"/>
</dbReference>
<accession>A0A8C3MQC3</accession>
<dbReference type="InterPro" id="IPR050457">
    <property type="entry name" value="ZnFinger_BTB_dom_contain"/>
</dbReference>
<dbReference type="PROSITE" id="PS50157">
    <property type="entry name" value="ZINC_FINGER_C2H2_2"/>
    <property type="match status" value="2"/>
</dbReference>
<evidence type="ECO:0000256" key="4">
    <source>
        <dbReference type="ARBA" id="ARBA00022771"/>
    </source>
</evidence>
<name>A0A8C3MQC3_GEOPR</name>
<keyword evidence="5" id="KW-0862">Zinc</keyword>
<comment type="subcellular location">
    <subcellularLocation>
        <location evidence="1">Nucleus</location>
    </subcellularLocation>
</comment>
<dbReference type="InterPro" id="IPR036236">
    <property type="entry name" value="Znf_C2H2_sf"/>
</dbReference>
<evidence type="ECO:0000313" key="8">
    <source>
        <dbReference type="Proteomes" id="UP000694382"/>
    </source>
</evidence>
<evidence type="ECO:0000256" key="6">
    <source>
        <dbReference type="ARBA" id="ARBA00023242"/>
    </source>
</evidence>
<dbReference type="InterPro" id="IPR013087">
    <property type="entry name" value="Znf_C2H2_type"/>
</dbReference>
<keyword evidence="8" id="KW-1185">Reference proteome</keyword>
<dbReference type="PROSITE" id="PS00028">
    <property type="entry name" value="ZINC_FINGER_C2H2_1"/>
    <property type="match status" value="1"/>
</dbReference>
<reference evidence="7" key="3">
    <citation type="submission" date="2025-09" db="UniProtKB">
        <authorList>
            <consortium name="Ensembl"/>
        </authorList>
    </citation>
    <scope>IDENTIFICATION</scope>
</reference>
<dbReference type="GO" id="GO:0008270">
    <property type="term" value="F:zinc ion binding"/>
    <property type="evidence" value="ECO:0007669"/>
    <property type="project" value="UniProtKB-KW"/>
</dbReference>
<reference evidence="7" key="1">
    <citation type="submission" date="2020-02" db="EMBL/GenBank/DDBJ databases">
        <authorList>
            <person name="Enbody D E."/>
            <person name="Pettersson E M."/>
        </authorList>
    </citation>
    <scope>NUCLEOTIDE SEQUENCE [LARGE SCALE GENOMIC DNA]</scope>
</reference>
<dbReference type="SUPFAM" id="SSF57667">
    <property type="entry name" value="beta-beta-alpha zinc fingers"/>
    <property type="match status" value="2"/>
</dbReference>
<proteinExistence type="predicted"/>
<keyword evidence="2" id="KW-0479">Metal-binding</keyword>
<dbReference type="InterPro" id="IPR011333">
    <property type="entry name" value="SKP1/BTB/POZ_sf"/>
</dbReference>